<dbReference type="AlphaFoldDB" id="A0AAW2FW68"/>
<reference evidence="1 2" key="1">
    <citation type="submission" date="2023-03" db="EMBL/GenBank/DDBJ databases">
        <title>High recombination rates correlate with genetic variation in Cardiocondyla obscurior ants.</title>
        <authorList>
            <person name="Errbii M."/>
        </authorList>
    </citation>
    <scope>NUCLEOTIDE SEQUENCE [LARGE SCALE GENOMIC DNA]</scope>
    <source>
        <strain evidence="1">Alpha-2009</strain>
        <tissue evidence="1">Whole body</tissue>
    </source>
</reference>
<organism evidence="1 2">
    <name type="scientific">Cardiocondyla obscurior</name>
    <dbReference type="NCBI Taxonomy" id="286306"/>
    <lineage>
        <taxon>Eukaryota</taxon>
        <taxon>Metazoa</taxon>
        <taxon>Ecdysozoa</taxon>
        <taxon>Arthropoda</taxon>
        <taxon>Hexapoda</taxon>
        <taxon>Insecta</taxon>
        <taxon>Pterygota</taxon>
        <taxon>Neoptera</taxon>
        <taxon>Endopterygota</taxon>
        <taxon>Hymenoptera</taxon>
        <taxon>Apocrita</taxon>
        <taxon>Aculeata</taxon>
        <taxon>Formicoidea</taxon>
        <taxon>Formicidae</taxon>
        <taxon>Myrmicinae</taxon>
        <taxon>Cardiocondyla</taxon>
    </lineage>
</organism>
<sequence>MRANSACKRFEAGTSNHARLMLEKIEEISSSAIKSFKLALEKKLINNNNNNESCAFLISKLVT</sequence>
<evidence type="ECO:0000313" key="1">
    <source>
        <dbReference type="EMBL" id="KAL0118979.1"/>
    </source>
</evidence>
<proteinExistence type="predicted"/>
<name>A0AAW2FW68_9HYME</name>
<evidence type="ECO:0000313" key="2">
    <source>
        <dbReference type="Proteomes" id="UP001430953"/>
    </source>
</evidence>
<dbReference type="Proteomes" id="UP001430953">
    <property type="component" value="Unassembled WGS sequence"/>
</dbReference>
<comment type="caution">
    <text evidence="1">The sequence shown here is derived from an EMBL/GenBank/DDBJ whole genome shotgun (WGS) entry which is preliminary data.</text>
</comment>
<protein>
    <submittedName>
        <fullName evidence="1">Uncharacterized protein</fullName>
    </submittedName>
</protein>
<keyword evidence="2" id="KW-1185">Reference proteome</keyword>
<accession>A0AAW2FW68</accession>
<dbReference type="EMBL" id="JADYXP020000008">
    <property type="protein sequence ID" value="KAL0118979.1"/>
    <property type="molecule type" value="Genomic_DNA"/>
</dbReference>
<gene>
    <name evidence="1" type="ORF">PUN28_009541</name>
</gene>